<evidence type="ECO:0000256" key="1">
    <source>
        <dbReference type="SAM" id="Phobius"/>
    </source>
</evidence>
<dbReference type="EMBL" id="JAAEHK010000046">
    <property type="protein sequence ID" value="NDL72249.1"/>
    <property type="molecule type" value="Genomic_DNA"/>
</dbReference>
<dbReference type="Proteomes" id="UP000480312">
    <property type="component" value="Unassembled WGS sequence"/>
</dbReference>
<feature type="transmembrane region" description="Helical" evidence="1">
    <location>
        <begin position="41"/>
        <end position="60"/>
    </location>
</feature>
<reference evidence="2 3" key="1">
    <citation type="submission" date="2020-01" db="EMBL/GenBank/DDBJ databases">
        <title>Whole genome sequencing of Halomonas alkaliphila strain LS44.</title>
        <authorList>
            <person name="Kumar S."/>
            <person name="Paul D."/>
            <person name="Shouche Y."/>
            <person name="Suryavanshi M.V."/>
        </authorList>
    </citation>
    <scope>NUCLEOTIDE SEQUENCE [LARGE SCALE GENOMIC DNA]</scope>
    <source>
        <strain evidence="2 3">LS44</strain>
    </source>
</reference>
<organism evidence="2 3">
    <name type="scientific">Vreelandella alkaliphila</name>
    <dbReference type="NCBI Taxonomy" id="272774"/>
    <lineage>
        <taxon>Bacteria</taxon>
        <taxon>Pseudomonadati</taxon>
        <taxon>Pseudomonadota</taxon>
        <taxon>Gammaproteobacteria</taxon>
        <taxon>Oceanospirillales</taxon>
        <taxon>Halomonadaceae</taxon>
        <taxon>Vreelandella</taxon>
    </lineage>
</organism>
<evidence type="ECO:0000313" key="3">
    <source>
        <dbReference type="Proteomes" id="UP000480312"/>
    </source>
</evidence>
<keyword evidence="1" id="KW-0472">Membrane</keyword>
<keyword evidence="1" id="KW-0812">Transmembrane</keyword>
<feature type="transmembrane region" description="Helical" evidence="1">
    <location>
        <begin position="12"/>
        <end position="29"/>
    </location>
</feature>
<protein>
    <recommendedName>
        <fullName evidence="4">DUF3955 domain-containing protein</fullName>
    </recommendedName>
</protein>
<evidence type="ECO:0008006" key="4">
    <source>
        <dbReference type="Google" id="ProtNLM"/>
    </source>
</evidence>
<gene>
    <name evidence="2" type="ORF">GPL32_17250</name>
</gene>
<dbReference type="RefSeq" id="WP_162220080.1">
    <property type="nucleotide sequence ID" value="NZ_JAAEHK010000046.1"/>
</dbReference>
<evidence type="ECO:0000313" key="2">
    <source>
        <dbReference type="EMBL" id="NDL72249.1"/>
    </source>
</evidence>
<proteinExistence type="predicted"/>
<dbReference type="AlphaFoldDB" id="A0A7C9NPS7"/>
<keyword evidence="1" id="KW-1133">Transmembrane helix</keyword>
<dbReference type="OrthoDB" id="6168632at2"/>
<sequence>MKNKKWNDIANFSLGILFITLGVSVLVSGKIKGMTLGDERIIPAAAVLAVGGWILISYIFKFLKKHRLKK</sequence>
<name>A0A7C9NPS7_9GAMM</name>
<accession>A0A7C9NPS7</accession>
<comment type="caution">
    <text evidence="2">The sequence shown here is derived from an EMBL/GenBank/DDBJ whole genome shotgun (WGS) entry which is preliminary data.</text>
</comment>